<evidence type="ECO:0008006" key="3">
    <source>
        <dbReference type="Google" id="ProtNLM"/>
    </source>
</evidence>
<accession>A0A6A6MQ30</accession>
<dbReference type="PANTHER" id="PTHR32246:SF88">
    <property type="entry name" value="PROTEIN SRC2 HOMOLOG"/>
    <property type="match status" value="1"/>
</dbReference>
<keyword evidence="2" id="KW-1185">Reference proteome</keyword>
<reference evidence="1 2" key="1">
    <citation type="journal article" date="2020" name="Mol. Plant">
        <title>The Chromosome-Based Rubber Tree Genome Provides New Insights into Spurge Genome Evolution and Rubber Biosynthesis.</title>
        <authorList>
            <person name="Liu J."/>
            <person name="Shi C."/>
            <person name="Shi C.C."/>
            <person name="Li W."/>
            <person name="Zhang Q.J."/>
            <person name="Zhang Y."/>
            <person name="Li K."/>
            <person name="Lu H.F."/>
            <person name="Shi C."/>
            <person name="Zhu S.T."/>
            <person name="Xiao Z.Y."/>
            <person name="Nan H."/>
            <person name="Yue Y."/>
            <person name="Zhu X.G."/>
            <person name="Wu Y."/>
            <person name="Hong X.N."/>
            <person name="Fan G.Y."/>
            <person name="Tong Y."/>
            <person name="Zhang D."/>
            <person name="Mao C.L."/>
            <person name="Liu Y.L."/>
            <person name="Hao S.J."/>
            <person name="Liu W.Q."/>
            <person name="Lv M.Q."/>
            <person name="Zhang H.B."/>
            <person name="Liu Y."/>
            <person name="Hu-Tang G.R."/>
            <person name="Wang J.P."/>
            <person name="Wang J.H."/>
            <person name="Sun Y.H."/>
            <person name="Ni S.B."/>
            <person name="Chen W.B."/>
            <person name="Zhang X.C."/>
            <person name="Jiao Y.N."/>
            <person name="Eichler E.E."/>
            <person name="Li G.H."/>
            <person name="Liu X."/>
            <person name="Gao L.Z."/>
        </authorList>
    </citation>
    <scope>NUCLEOTIDE SEQUENCE [LARGE SCALE GENOMIC DNA]</scope>
    <source>
        <strain evidence="2">cv. GT1</strain>
        <tissue evidence="1">Leaf</tissue>
    </source>
</reference>
<proteinExistence type="predicted"/>
<gene>
    <name evidence="1" type="ORF">GH714_028463</name>
</gene>
<evidence type="ECO:0000313" key="1">
    <source>
        <dbReference type="EMBL" id="KAF2314675.1"/>
    </source>
</evidence>
<name>A0A6A6MQ30_HEVBR</name>
<evidence type="ECO:0000313" key="2">
    <source>
        <dbReference type="Proteomes" id="UP000467840"/>
    </source>
</evidence>
<dbReference type="Proteomes" id="UP000467840">
    <property type="component" value="Chromosome 15"/>
</dbReference>
<protein>
    <recommendedName>
        <fullName evidence="3">C2 domain-containing protein</fullName>
    </recommendedName>
</protein>
<comment type="caution">
    <text evidence="1">The sequence shown here is derived from an EMBL/GenBank/DDBJ whole genome shotgun (WGS) entry which is preliminary data.</text>
</comment>
<organism evidence="1 2">
    <name type="scientific">Hevea brasiliensis</name>
    <name type="common">Para rubber tree</name>
    <name type="synonym">Siphonia brasiliensis</name>
    <dbReference type="NCBI Taxonomy" id="3981"/>
    <lineage>
        <taxon>Eukaryota</taxon>
        <taxon>Viridiplantae</taxon>
        <taxon>Streptophyta</taxon>
        <taxon>Embryophyta</taxon>
        <taxon>Tracheophyta</taxon>
        <taxon>Spermatophyta</taxon>
        <taxon>Magnoliopsida</taxon>
        <taxon>eudicotyledons</taxon>
        <taxon>Gunneridae</taxon>
        <taxon>Pentapetalae</taxon>
        <taxon>rosids</taxon>
        <taxon>fabids</taxon>
        <taxon>Malpighiales</taxon>
        <taxon>Euphorbiaceae</taxon>
        <taxon>Crotonoideae</taxon>
        <taxon>Micrandreae</taxon>
        <taxon>Hevea</taxon>
    </lineage>
</organism>
<dbReference type="AlphaFoldDB" id="A0A6A6MQ30"/>
<dbReference type="EMBL" id="JAAGAX010000005">
    <property type="protein sequence ID" value="KAF2314675.1"/>
    <property type="molecule type" value="Genomic_DNA"/>
</dbReference>
<sequence length="165" mass="18210">MKPYALVFVEKDVHVAGTHVDERGSRDRTWNEIVKKPVGSARVSLCDVLKDGKPDEPADNPIQCMTVQVRRPSGRPLGLLNLWDPPTGRFLLRKESLSFSVKNVLEREEEAVVLDDGDCGGGGGGGDGDGVQVSARHFGRISKFVYMYNNKNCVYSKGRGQRDFS</sequence>
<dbReference type="PANTHER" id="PTHR32246">
    <property type="entry name" value="INGRESSION PROTEIN FIC1"/>
    <property type="match status" value="1"/>
</dbReference>